<dbReference type="EMBL" id="SBKP01000002">
    <property type="protein sequence ID" value="RXR30389.1"/>
    <property type="molecule type" value="Genomic_DNA"/>
</dbReference>
<dbReference type="AlphaFoldDB" id="A0A4Q1KMG9"/>
<evidence type="ECO:0000313" key="5">
    <source>
        <dbReference type="Proteomes" id="UP000290958"/>
    </source>
</evidence>
<dbReference type="InterPro" id="IPR027268">
    <property type="entry name" value="Peptidase_M4/M1_CTD_sf"/>
</dbReference>
<reference evidence="5" key="1">
    <citation type="submission" date="2019-01" db="EMBL/GenBank/DDBJ databases">
        <title>Cytophagaceae bacterium strain CAR-16.</title>
        <authorList>
            <person name="Chen W.-M."/>
        </authorList>
    </citation>
    <scope>NUCLEOTIDE SEQUENCE [LARGE SCALE GENOMIC DNA]</scope>
    <source>
        <strain evidence="5">CHR27</strain>
    </source>
</reference>
<dbReference type="Gene3D" id="1.10.390.10">
    <property type="entry name" value="Neutral Protease Domain 2"/>
    <property type="match status" value="1"/>
</dbReference>
<evidence type="ECO:0000259" key="3">
    <source>
        <dbReference type="Pfam" id="PF17899"/>
    </source>
</evidence>
<gene>
    <name evidence="4" type="ORF">EQG66_03440</name>
</gene>
<name>A0A4Q1KMG9_9SPHN</name>
<feature type="domain" description="Peptidase M61 catalytic" evidence="2">
    <location>
        <begin position="322"/>
        <end position="438"/>
    </location>
</feature>
<accession>A0A4Q1KMG9</accession>
<keyword evidence="5" id="KW-1185">Reference proteome</keyword>
<evidence type="ECO:0000256" key="1">
    <source>
        <dbReference type="SAM" id="SignalP"/>
    </source>
</evidence>
<evidence type="ECO:0000259" key="2">
    <source>
        <dbReference type="Pfam" id="PF05299"/>
    </source>
</evidence>
<dbReference type="RefSeq" id="WP_129403139.1">
    <property type="nucleotide sequence ID" value="NZ_SBKP01000002.1"/>
</dbReference>
<keyword evidence="1" id="KW-0732">Signal</keyword>
<dbReference type="OrthoDB" id="9778516at2"/>
<dbReference type="Pfam" id="PF17899">
    <property type="entry name" value="Peptidase_M61_N"/>
    <property type="match status" value="1"/>
</dbReference>
<dbReference type="Gene3D" id="2.60.40.3650">
    <property type="match status" value="1"/>
</dbReference>
<protein>
    <submittedName>
        <fullName evidence="4">M61 family peptidase</fullName>
    </submittedName>
</protein>
<dbReference type="InterPro" id="IPR036034">
    <property type="entry name" value="PDZ_sf"/>
</dbReference>
<feature type="domain" description="Peptidase M61 N-terminal" evidence="3">
    <location>
        <begin position="59"/>
        <end position="230"/>
    </location>
</feature>
<feature type="signal peptide" evidence="1">
    <location>
        <begin position="1"/>
        <end position="19"/>
    </location>
</feature>
<proteinExistence type="predicted"/>
<feature type="chain" id="PRO_5020364490" evidence="1">
    <location>
        <begin position="20"/>
        <end position="650"/>
    </location>
</feature>
<sequence>MRSLIPLSLLLYSAPIALAQTAAPSPFTAPATRSAPAAQPILDTIPAARDIPYPGTMRLEVDASDTTQRIWRVKQTIPVSSSGPLVLLYPEWIPGAHSPRGQIDKFAGLRISANGKDIGWRRNPLDVFAFHVNVPEGVREIVAEFQFLNPTTDNAGRISATDKMVNLQFWATALYPAGYYVRQIPVQASVTYPAGWSAFSALRGTQAGATMIYEPTDFETLIDSPIFAGKYAGTVDLGSNVTLNIVADSKEELAATPDQVNAHKKLVAESLALFGARHFDRYDFLLAITDEMGGIGLEHHRSSENAVDTGYFTKWNDGPGDRNLLPHELVHSWNGKFRRPELLWTPDYRTPMQDNLLWVYEGQTQFWGYVLGARSGLYTKEQTLDALASIAARLDLAKGRSWRALEDTTHDPIISARRPKNWASWQRAEDYYNEGLLIWLEADGIIRRESKGARGMDDFAKAFFGMKDGDWGQITYTRQDVIDTLNTVQPYDWAGFLSQRVDRTTTEAPKAGFTLGGYALSFGDTPNSTTREIEKALKGIDQSYGIGLVVKTDGDILTTIWDSPAFKAGLASGMKIVAINGTEYSGDVFKASLTQAKADKKPLELIMKQGKNIRVIRLDYFLGVRYPRLTKTGEGESSLDRLLQSKTTSP</sequence>
<organism evidence="4 5">
    <name type="scientific">Sphingobium fluviale</name>
    <dbReference type="NCBI Taxonomy" id="2506423"/>
    <lineage>
        <taxon>Bacteria</taxon>
        <taxon>Pseudomonadati</taxon>
        <taxon>Pseudomonadota</taxon>
        <taxon>Alphaproteobacteria</taxon>
        <taxon>Sphingomonadales</taxon>
        <taxon>Sphingomonadaceae</taxon>
        <taxon>Sphingobium</taxon>
    </lineage>
</organism>
<dbReference type="InterPro" id="IPR007963">
    <property type="entry name" value="Peptidase_M61_catalytic"/>
</dbReference>
<evidence type="ECO:0000313" key="4">
    <source>
        <dbReference type="EMBL" id="RXR30389.1"/>
    </source>
</evidence>
<dbReference type="Proteomes" id="UP000290958">
    <property type="component" value="Unassembled WGS sequence"/>
</dbReference>
<dbReference type="SUPFAM" id="SSF50156">
    <property type="entry name" value="PDZ domain-like"/>
    <property type="match status" value="1"/>
</dbReference>
<comment type="caution">
    <text evidence="4">The sequence shown here is derived from an EMBL/GenBank/DDBJ whole genome shotgun (WGS) entry which is preliminary data.</text>
</comment>
<dbReference type="PIRSF" id="PIRSF016493">
    <property type="entry name" value="Glycyl_aminpptds"/>
    <property type="match status" value="1"/>
</dbReference>
<dbReference type="InterPro" id="IPR040756">
    <property type="entry name" value="Peptidase_M61_N"/>
</dbReference>
<dbReference type="Pfam" id="PF05299">
    <property type="entry name" value="Peptidase_M61"/>
    <property type="match status" value="1"/>
</dbReference>
<dbReference type="InterPro" id="IPR024191">
    <property type="entry name" value="Peptidase_M61"/>
</dbReference>